<protein>
    <submittedName>
        <fullName evidence="2">Uncharacterized iron-regulated membrane protein</fullName>
    </submittedName>
</protein>
<keyword evidence="1" id="KW-1133">Transmembrane helix</keyword>
<evidence type="ECO:0000313" key="2">
    <source>
        <dbReference type="EMBL" id="SFK24030.1"/>
    </source>
</evidence>
<evidence type="ECO:0000256" key="1">
    <source>
        <dbReference type="SAM" id="Phobius"/>
    </source>
</evidence>
<organism evidence="2 3">
    <name type="scientific">Methylophaga sulfidovorans</name>
    <dbReference type="NCBI Taxonomy" id="45496"/>
    <lineage>
        <taxon>Bacteria</taxon>
        <taxon>Pseudomonadati</taxon>
        <taxon>Pseudomonadota</taxon>
        <taxon>Gammaproteobacteria</taxon>
        <taxon>Thiotrichales</taxon>
        <taxon>Piscirickettsiaceae</taxon>
        <taxon>Methylophaga</taxon>
    </lineage>
</organism>
<gene>
    <name evidence="2" type="ORF">SAMN04488079_10721</name>
</gene>
<reference evidence="3" key="1">
    <citation type="submission" date="2016-10" db="EMBL/GenBank/DDBJ databases">
        <authorList>
            <person name="Varghese N."/>
            <person name="Submissions S."/>
        </authorList>
    </citation>
    <scope>NUCLEOTIDE SEQUENCE [LARGE SCALE GENOMIC DNA]</scope>
    <source>
        <strain evidence="3">DSM 11578</strain>
    </source>
</reference>
<dbReference type="PANTHER" id="PTHR34219">
    <property type="entry name" value="IRON-REGULATED INNER MEMBRANE PROTEIN-RELATED"/>
    <property type="match status" value="1"/>
</dbReference>
<keyword evidence="1" id="KW-0472">Membrane</keyword>
<keyword evidence="3" id="KW-1185">Reference proteome</keyword>
<evidence type="ECO:0000313" key="3">
    <source>
        <dbReference type="Proteomes" id="UP000198924"/>
    </source>
</evidence>
<accession>A0A1I3XWX8</accession>
<keyword evidence="1" id="KW-0812">Transmembrane</keyword>
<feature type="transmembrane region" description="Helical" evidence="1">
    <location>
        <begin position="186"/>
        <end position="206"/>
    </location>
</feature>
<proteinExistence type="predicted"/>
<dbReference type="InterPro" id="IPR005625">
    <property type="entry name" value="PepSY-ass_TM"/>
</dbReference>
<feature type="transmembrane region" description="Helical" evidence="1">
    <location>
        <begin position="227"/>
        <end position="247"/>
    </location>
</feature>
<sequence>MALWFISGMVMLFVGYPKLTLAEHLQSLPVLSSDRNYININDAFRQTGKTELPTDIKLSSIANKPVYLFNYPEQPVIAINAITGENIHHIDAEQAIQSAKSMYPDAHADYRGLIDKDAWTQSSALNAERPLHVVSLDDKDQTQLYISSHSGMIVRDATFTERSWGWLGAWLHWIYPVRSMPWWADMIIYLSLAATIMSLLGQYLGLKRWRFSKTYRSGSHSPYRKGFARWHHIGGMLFGVLLILWIFSGLMSMRPWNLFSNASQLSLQRYSGENASLLSSPFSSAQLLKRFEAGEFKPRELSWHQVKGQVWVSAQDQHGKRLVTPLVNTDRVYKQIPFITLKQAIQTISTSAESDLIWLTHYDFYYYNRAEQSMFGDRERPLPILRVKFNDHAQTWLHINPATGEILESIDSQRRIARYLFNLLHSWDWQPLLERPVVRESLIVTFSLGGLLICISGIVVGWRRVKRHIKVTV</sequence>
<dbReference type="Proteomes" id="UP000198924">
    <property type="component" value="Unassembled WGS sequence"/>
</dbReference>
<feature type="transmembrane region" description="Helical" evidence="1">
    <location>
        <begin position="442"/>
        <end position="462"/>
    </location>
</feature>
<dbReference type="STRING" id="45496.SAMN04488079_10721"/>
<dbReference type="AlphaFoldDB" id="A0A1I3XWX8"/>
<dbReference type="EMBL" id="FOSH01000007">
    <property type="protein sequence ID" value="SFK24030.1"/>
    <property type="molecule type" value="Genomic_DNA"/>
</dbReference>
<dbReference type="PANTHER" id="PTHR34219:SF6">
    <property type="entry name" value="BLR3280 PROTEIN"/>
    <property type="match status" value="1"/>
</dbReference>
<name>A0A1I3XWX8_9GAMM</name>